<feature type="coiled-coil region" evidence="1">
    <location>
        <begin position="156"/>
        <end position="190"/>
    </location>
</feature>
<feature type="signal peptide" evidence="2">
    <location>
        <begin position="1"/>
        <end position="20"/>
    </location>
</feature>
<keyword evidence="2" id="KW-0732">Signal</keyword>
<evidence type="ECO:0000313" key="3">
    <source>
        <dbReference type="EMBL" id="KAL3866523.1"/>
    </source>
</evidence>
<comment type="caution">
    <text evidence="3">The sequence shown here is derived from an EMBL/GenBank/DDBJ whole genome shotgun (WGS) entry which is preliminary data.</text>
</comment>
<evidence type="ECO:0000313" key="4">
    <source>
        <dbReference type="Proteomes" id="UP001634394"/>
    </source>
</evidence>
<feature type="chain" id="PRO_5044756004" evidence="2">
    <location>
        <begin position="21"/>
        <end position="251"/>
    </location>
</feature>
<keyword evidence="1" id="KW-0175">Coiled coil</keyword>
<evidence type="ECO:0000256" key="2">
    <source>
        <dbReference type="SAM" id="SignalP"/>
    </source>
</evidence>
<accession>A0ABD3VZT8</accession>
<dbReference type="AlphaFoldDB" id="A0ABD3VZT8"/>
<evidence type="ECO:0000256" key="1">
    <source>
        <dbReference type="SAM" id="Coils"/>
    </source>
</evidence>
<sequence>MEHLQLLILTASYLVSATLGQECTFQFHVPYNRENFQCGNQHDLRLTNDLSRVQSQLELEGSRNTAIMEAFKKELTTLDSDVKSTASELSKVSKNVAVFQRDIEGIKSVENDVDAMKWILMNVSQSFPQQVLNLQAKMMDIVKGFQDENKRQTLRFTSLENMMENVNETLEKVSDENAKQSSTVKELSGEVAGVIGKLQEAPPAPERVLSLQQQLTELQQSYQKSIGTLQAQIENLMLQVRVLQTRIDERE</sequence>
<proteinExistence type="predicted"/>
<keyword evidence="4" id="KW-1185">Reference proteome</keyword>
<dbReference type="EMBL" id="JBJQND010000009">
    <property type="protein sequence ID" value="KAL3866523.1"/>
    <property type="molecule type" value="Genomic_DNA"/>
</dbReference>
<dbReference type="Proteomes" id="UP001634394">
    <property type="component" value="Unassembled WGS sequence"/>
</dbReference>
<organism evidence="3 4">
    <name type="scientific">Sinanodonta woodiana</name>
    <name type="common">Chinese pond mussel</name>
    <name type="synonym">Anodonta woodiana</name>
    <dbReference type="NCBI Taxonomy" id="1069815"/>
    <lineage>
        <taxon>Eukaryota</taxon>
        <taxon>Metazoa</taxon>
        <taxon>Spiralia</taxon>
        <taxon>Lophotrochozoa</taxon>
        <taxon>Mollusca</taxon>
        <taxon>Bivalvia</taxon>
        <taxon>Autobranchia</taxon>
        <taxon>Heteroconchia</taxon>
        <taxon>Palaeoheterodonta</taxon>
        <taxon>Unionida</taxon>
        <taxon>Unionoidea</taxon>
        <taxon>Unionidae</taxon>
        <taxon>Unioninae</taxon>
        <taxon>Sinanodonta</taxon>
    </lineage>
</organism>
<protein>
    <submittedName>
        <fullName evidence="3">Uncharacterized protein</fullName>
    </submittedName>
</protein>
<gene>
    <name evidence="3" type="ORF">ACJMK2_043816</name>
</gene>
<reference evidence="3 4" key="1">
    <citation type="submission" date="2024-11" db="EMBL/GenBank/DDBJ databases">
        <title>Chromosome-level genome assembly of the freshwater bivalve Anodonta woodiana.</title>
        <authorList>
            <person name="Chen X."/>
        </authorList>
    </citation>
    <scope>NUCLEOTIDE SEQUENCE [LARGE SCALE GENOMIC DNA]</scope>
    <source>
        <strain evidence="3">MN2024</strain>
        <tissue evidence="3">Gills</tissue>
    </source>
</reference>
<name>A0ABD3VZT8_SINWO</name>